<protein>
    <submittedName>
        <fullName evidence="3">Uncharacterized protein LOC111100136 isoform X1</fullName>
    </submittedName>
</protein>
<evidence type="ECO:0000259" key="1">
    <source>
        <dbReference type="PROSITE" id="PS00028"/>
    </source>
</evidence>
<sequence length="686" mass="77824">MKQGSMLWNIRQVSSVGIKEMKLDDGSMLTIPEVVRTVLHSTLVKIYMAYCEETDFIPLSRSTLYHILSVCPASKRTNLKGLDNAAADGGNSYDILLSTISDIEKYVTDGIVLMELRECKESLRASRIYMKTDFKMHVKQVDHCSDHCINYALSDPHDTHFQQSCTDHQHDIVCDRCQLLPKAISNLKKILSNLTDLSPNTRDDMVVDIETAEGKIIEWKSHILRTINQDKARTQTLHDLQTGDILLIMDWAMKFLPLAFREKQSDWYGQKGINWHVSVCIYKDEDLNLKHRTFAHLMDGVKQDWMTVACLLEDTLHHIKMQLPNTERVFLRSDNAGCYHCGNLWLAIPGISMRTGVFIARYDFSEAQSGKSYCDAKIAHMRGKLCKVAASGHNILSAADMKSALDLYGGTTGCQASHVEMKEMPPSAARYPIRGISRISNVEFERGLMRTWQAYGIGRGKQIPIDHENNDLAVLEIISNFICKSGAVGQIHKPQGIDSSSDHCFMCPEGGCTQVFNNYSDMQNHCFLGNHTFKLQASSTYDDIKLRWMDACSSLSEDVHKYRNMQEEIASEGSVQTEMGWGLKREKKHVRFTEDIKMYLNEIFQRGENNGTKVHPSVVVQNMRVAKNENGEKRFSPNEYLSVSQILSYFSRLSAMRKTSSKDLNDDDLDAVLLNIAKMETASEFQ</sequence>
<dbReference type="InterPro" id="IPR013087">
    <property type="entry name" value="Znf_C2H2_type"/>
</dbReference>
<dbReference type="RefSeq" id="XP_022287468.1">
    <property type="nucleotide sequence ID" value="XM_022431760.1"/>
</dbReference>
<dbReference type="GeneID" id="111100136"/>
<dbReference type="PROSITE" id="PS00028">
    <property type="entry name" value="ZINC_FINGER_C2H2_1"/>
    <property type="match status" value="1"/>
</dbReference>
<reference evidence="3" key="1">
    <citation type="submission" date="2025-08" db="UniProtKB">
        <authorList>
            <consortium name="RefSeq"/>
        </authorList>
    </citation>
    <scope>IDENTIFICATION</scope>
    <source>
        <tissue evidence="3">Whole sample</tissue>
    </source>
</reference>
<dbReference type="PANTHER" id="PTHR33845">
    <property type="entry name" value="C2H2-TYPE DOMAIN-CONTAINING PROTEIN"/>
    <property type="match status" value="1"/>
</dbReference>
<dbReference type="PANTHER" id="PTHR33845:SF1">
    <property type="entry name" value="C2H2-TYPE DOMAIN-CONTAINING PROTEIN"/>
    <property type="match status" value="1"/>
</dbReference>
<evidence type="ECO:0000313" key="3">
    <source>
        <dbReference type="RefSeq" id="XP_022287468.1"/>
    </source>
</evidence>
<proteinExistence type="predicted"/>
<gene>
    <name evidence="3" type="primary">LOC111100136</name>
</gene>
<dbReference type="OrthoDB" id="6111843at2759"/>
<feature type="domain" description="C2H2-type" evidence="1">
    <location>
        <begin position="507"/>
        <end position="531"/>
    </location>
</feature>
<evidence type="ECO:0000313" key="2">
    <source>
        <dbReference type="Proteomes" id="UP000694844"/>
    </source>
</evidence>
<organism evidence="2 3">
    <name type="scientific">Crassostrea virginica</name>
    <name type="common">Eastern oyster</name>
    <dbReference type="NCBI Taxonomy" id="6565"/>
    <lineage>
        <taxon>Eukaryota</taxon>
        <taxon>Metazoa</taxon>
        <taxon>Spiralia</taxon>
        <taxon>Lophotrochozoa</taxon>
        <taxon>Mollusca</taxon>
        <taxon>Bivalvia</taxon>
        <taxon>Autobranchia</taxon>
        <taxon>Pteriomorphia</taxon>
        <taxon>Ostreida</taxon>
        <taxon>Ostreoidea</taxon>
        <taxon>Ostreidae</taxon>
        <taxon>Crassostrea</taxon>
    </lineage>
</organism>
<accession>A0A8B8AA91</accession>
<name>A0A8B8AA91_CRAVI</name>
<dbReference type="AlphaFoldDB" id="A0A8B8AA91"/>
<dbReference type="KEGG" id="cvn:111100136"/>
<keyword evidence="2" id="KW-1185">Reference proteome</keyword>
<dbReference type="Proteomes" id="UP000694844">
    <property type="component" value="Chromosome 6"/>
</dbReference>